<gene>
    <name evidence="2" type="ORF">DK846_11160</name>
</gene>
<sequence>MTNISLLLILICVLVAGTATPVLAGTKYMTGSPNLSVSIVGNNEFTPGTTIPFQIKVQNSGLNKLKFVESGIIDRDDSPNTAKMVTVSLSPGNSQALIKSDSQMIGDIKGSDSTVATFEVYLPDDAKAGKYDLPITLDYTYLNSADQDGTDTISYRYLNKKFEDNLPFIVQSAINLAVVDVKTDNINAGGSGNVTLTLKNIGNDAGTGAIAYLNRSVDSPIVPVSNGVYVGTIAPNDTTTVTYKVSVSEDAHPQEYPISVGMVYDNGDGKTLMSPFKRVGIPVGSKVHFTVTSDAPKINPGNKKPVEVTYKNDGSVTVYSAEARISAVDPFSSSDDLAYLGDLKPGESANARFGLTLTSDADTKVYGLDSEIKYRDSLDDSHVSDTIKVPINVVKPEGPAAFLSNPGVIGIILVLILGGVYTIREKQRKQRQK</sequence>
<name>A0A2V2N174_9EURY</name>
<keyword evidence="1" id="KW-1133">Transmembrane helix</keyword>
<dbReference type="Proteomes" id="UP000245657">
    <property type="component" value="Unassembled WGS sequence"/>
</dbReference>
<dbReference type="PANTHER" id="PTHR35902:SF3">
    <property type="entry name" value="NPCBM-ASSOCIATED, NEW3 DOMAIN OF ALPHA-GALACTOSIDASE"/>
    <property type="match status" value="1"/>
</dbReference>
<dbReference type="Gene3D" id="2.60.40.10">
    <property type="entry name" value="Immunoglobulins"/>
    <property type="match status" value="2"/>
</dbReference>
<organism evidence="2 3">
    <name type="scientific">Methanospirillum lacunae</name>
    <dbReference type="NCBI Taxonomy" id="668570"/>
    <lineage>
        <taxon>Archaea</taxon>
        <taxon>Methanobacteriati</taxon>
        <taxon>Methanobacteriota</taxon>
        <taxon>Stenosarchaea group</taxon>
        <taxon>Methanomicrobia</taxon>
        <taxon>Methanomicrobiales</taxon>
        <taxon>Methanospirillaceae</taxon>
        <taxon>Methanospirillum</taxon>
    </lineage>
</organism>
<dbReference type="InterPro" id="IPR013783">
    <property type="entry name" value="Ig-like_fold"/>
</dbReference>
<protein>
    <submittedName>
        <fullName evidence="2">S-layer protein</fullName>
    </submittedName>
</protein>
<proteinExistence type="predicted"/>
<evidence type="ECO:0000313" key="2">
    <source>
        <dbReference type="EMBL" id="PWR71416.1"/>
    </source>
</evidence>
<evidence type="ECO:0000313" key="3">
    <source>
        <dbReference type="Proteomes" id="UP000245657"/>
    </source>
</evidence>
<feature type="transmembrane region" description="Helical" evidence="1">
    <location>
        <begin position="402"/>
        <end position="423"/>
    </location>
</feature>
<dbReference type="EMBL" id="QGMY01000008">
    <property type="protein sequence ID" value="PWR71416.1"/>
    <property type="molecule type" value="Genomic_DNA"/>
</dbReference>
<accession>A0A2V2N174</accession>
<keyword evidence="1" id="KW-0472">Membrane</keyword>
<keyword evidence="1" id="KW-0812">Transmembrane</keyword>
<evidence type="ECO:0000256" key="1">
    <source>
        <dbReference type="SAM" id="Phobius"/>
    </source>
</evidence>
<keyword evidence="3" id="KW-1185">Reference proteome</keyword>
<reference evidence="2 3" key="1">
    <citation type="submission" date="2018-05" db="EMBL/GenBank/DDBJ databases">
        <title>Draft genome of Methanospirillum lacunae Ki8-1.</title>
        <authorList>
            <person name="Dueholm M.S."/>
            <person name="Nielsen P.H."/>
            <person name="Bakmann L.F."/>
            <person name="Otzen D.E."/>
        </authorList>
    </citation>
    <scope>NUCLEOTIDE SEQUENCE [LARGE SCALE GENOMIC DNA]</scope>
    <source>
        <strain evidence="2 3">Ki8-1</strain>
    </source>
</reference>
<dbReference type="PANTHER" id="PTHR35902">
    <property type="entry name" value="S-LAYER DOMAIN-LIKE PROTEIN-RELATED"/>
    <property type="match status" value="1"/>
</dbReference>
<dbReference type="AlphaFoldDB" id="A0A2V2N174"/>
<comment type="caution">
    <text evidence="2">The sequence shown here is derived from an EMBL/GenBank/DDBJ whole genome shotgun (WGS) entry which is preliminary data.</text>
</comment>